<dbReference type="InterPro" id="IPR029064">
    <property type="entry name" value="Ribosomal_eL30-like_sf"/>
</dbReference>
<proteinExistence type="inferred from homology"/>
<protein>
    <recommendedName>
        <fullName evidence="6">tRNA/rRNA methyltransferase SpoU type domain-containing protein</fullName>
    </recommendedName>
</protein>
<dbReference type="InterPro" id="IPR001537">
    <property type="entry name" value="SpoU_MeTrfase"/>
</dbReference>
<feature type="domain" description="tRNA/rRNA methyltransferase SpoU type" evidence="6">
    <location>
        <begin position="185"/>
        <end position="317"/>
    </location>
</feature>
<dbReference type="EMBL" id="QEAQ01000132">
    <property type="protein sequence ID" value="TPX54950.1"/>
    <property type="molecule type" value="Genomic_DNA"/>
</dbReference>
<reference evidence="7 8" key="1">
    <citation type="journal article" date="2019" name="Sci. Rep.">
        <title>Comparative genomics of chytrid fungi reveal insights into the obligate biotrophic and pathogenic lifestyle of Synchytrium endobioticum.</title>
        <authorList>
            <person name="van de Vossenberg B.T.L.H."/>
            <person name="Warris S."/>
            <person name="Nguyen H.D.T."/>
            <person name="van Gent-Pelzer M.P.E."/>
            <person name="Joly D.L."/>
            <person name="van de Geest H.C."/>
            <person name="Bonants P.J.M."/>
            <person name="Smith D.S."/>
            <person name="Levesque C.A."/>
            <person name="van der Lee T.A.J."/>
        </authorList>
    </citation>
    <scope>NUCLEOTIDE SEQUENCE [LARGE SCALE GENOMIC DNA]</scope>
    <source>
        <strain evidence="7 8">CBS 809.83</strain>
    </source>
</reference>
<dbReference type="Gene3D" id="3.30.1330.30">
    <property type="match status" value="1"/>
</dbReference>
<evidence type="ECO:0000256" key="2">
    <source>
        <dbReference type="ARBA" id="ARBA00022552"/>
    </source>
</evidence>
<gene>
    <name evidence="7" type="ORF">PhCBS80983_g05664</name>
</gene>
<dbReference type="InterPro" id="IPR047261">
    <property type="entry name" value="MRM1_MeTrfase_dom"/>
</dbReference>
<keyword evidence="2" id="KW-0698">rRNA processing</keyword>
<dbReference type="InterPro" id="IPR029026">
    <property type="entry name" value="tRNA_m1G_MTases_N"/>
</dbReference>
<dbReference type="AlphaFoldDB" id="A0A507DVN5"/>
<comment type="caution">
    <text evidence="7">The sequence shown here is derived from an EMBL/GenBank/DDBJ whole genome shotgun (WGS) entry which is preliminary data.</text>
</comment>
<dbReference type="Proteomes" id="UP000318582">
    <property type="component" value="Unassembled WGS sequence"/>
</dbReference>
<sequence>MLHRPLSFFLLKNLLTPRICIRQRAVHQRAVHQRASSARTEHLYGASCVLAALQPGGKKLQAGHRKLRKLYVKDRGLGFVVVREDRKAAADGSGTLLARAIELARQREVAVVEVPASRLDALSDGRPNQGMVLAASPMDALQIRHLGHVDTELGDRISYPAVVTKRESFPISFSKRGGTRPFPIWLAIDQVVDPQNLGAVLRSAHFFDIDGVVLTEHETAPFSPTVSKASAGAMEAMELFVTGSLPKFLEESAEHGWHIYGTDIHSDRTILLSSYLRAKNQGAQGIPPLVHSPTILVLGSEGRGLRSPVSKMCHDHLIVGDDAEDSEDANPNSNEYRVDSLNPASAKAVDVFGVL</sequence>
<dbReference type="PANTHER" id="PTHR46103">
    <property type="entry name" value="RRNA METHYLTRANSFERASE 1, MITOCHONDRIAL"/>
    <property type="match status" value="1"/>
</dbReference>
<evidence type="ECO:0000256" key="5">
    <source>
        <dbReference type="ARBA" id="ARBA00022691"/>
    </source>
</evidence>
<evidence type="ECO:0000256" key="1">
    <source>
        <dbReference type="ARBA" id="ARBA00007228"/>
    </source>
</evidence>
<dbReference type="GO" id="GO:0005739">
    <property type="term" value="C:mitochondrion"/>
    <property type="evidence" value="ECO:0007669"/>
    <property type="project" value="TreeGrafter"/>
</dbReference>
<accession>A0A507DVN5</accession>
<comment type="similarity">
    <text evidence="1">Belongs to the class IV-like SAM-binding methyltransferase superfamily. RNA methyltransferase TrmH family.</text>
</comment>
<keyword evidence="5" id="KW-0949">S-adenosyl-L-methionine</keyword>
<dbReference type="GO" id="GO:0016435">
    <property type="term" value="F:rRNA (guanine) methyltransferase activity"/>
    <property type="evidence" value="ECO:0007669"/>
    <property type="project" value="TreeGrafter"/>
</dbReference>
<evidence type="ECO:0000256" key="4">
    <source>
        <dbReference type="ARBA" id="ARBA00022679"/>
    </source>
</evidence>
<dbReference type="SUPFAM" id="SSF55315">
    <property type="entry name" value="L30e-like"/>
    <property type="match status" value="1"/>
</dbReference>
<dbReference type="InterPro" id="IPR029028">
    <property type="entry name" value="Alpha/beta_knot_MTases"/>
</dbReference>
<keyword evidence="4" id="KW-0808">Transferase</keyword>
<name>A0A507DVN5_9FUNG</name>
<organism evidence="7 8">
    <name type="scientific">Powellomyces hirtus</name>
    <dbReference type="NCBI Taxonomy" id="109895"/>
    <lineage>
        <taxon>Eukaryota</taxon>
        <taxon>Fungi</taxon>
        <taxon>Fungi incertae sedis</taxon>
        <taxon>Chytridiomycota</taxon>
        <taxon>Chytridiomycota incertae sedis</taxon>
        <taxon>Chytridiomycetes</taxon>
        <taxon>Spizellomycetales</taxon>
        <taxon>Powellomycetaceae</taxon>
        <taxon>Powellomyces</taxon>
    </lineage>
</organism>
<dbReference type="PANTHER" id="PTHR46103:SF1">
    <property type="entry name" value="RRNA METHYLTRANSFERASE 1, MITOCHONDRIAL"/>
    <property type="match status" value="1"/>
</dbReference>
<evidence type="ECO:0000313" key="8">
    <source>
        <dbReference type="Proteomes" id="UP000318582"/>
    </source>
</evidence>
<keyword evidence="3" id="KW-0489">Methyltransferase</keyword>
<dbReference type="CDD" id="cd18105">
    <property type="entry name" value="SpoU-like_MRM1"/>
    <property type="match status" value="1"/>
</dbReference>
<dbReference type="Pfam" id="PF00588">
    <property type="entry name" value="SpoU_methylase"/>
    <property type="match status" value="1"/>
</dbReference>
<evidence type="ECO:0000259" key="6">
    <source>
        <dbReference type="Pfam" id="PF00588"/>
    </source>
</evidence>
<evidence type="ECO:0000256" key="3">
    <source>
        <dbReference type="ARBA" id="ARBA00022603"/>
    </source>
</evidence>
<evidence type="ECO:0000313" key="7">
    <source>
        <dbReference type="EMBL" id="TPX54950.1"/>
    </source>
</evidence>
<dbReference type="GO" id="GO:0003723">
    <property type="term" value="F:RNA binding"/>
    <property type="evidence" value="ECO:0007669"/>
    <property type="project" value="InterPro"/>
</dbReference>
<dbReference type="SUPFAM" id="SSF75217">
    <property type="entry name" value="alpha/beta knot"/>
    <property type="match status" value="1"/>
</dbReference>
<dbReference type="InterPro" id="IPR047182">
    <property type="entry name" value="MRM1"/>
</dbReference>
<dbReference type="STRING" id="109895.A0A507DVN5"/>
<keyword evidence="8" id="KW-1185">Reference proteome</keyword>
<dbReference type="Gene3D" id="3.40.1280.10">
    <property type="match status" value="1"/>
</dbReference>